<keyword evidence="3" id="KW-0328">Glycosyltransferase</keyword>
<keyword evidence="4" id="KW-1185">Reference proteome</keyword>
<keyword evidence="1" id="KW-0812">Transmembrane</keyword>
<dbReference type="PANTHER" id="PTHR42852">
    <property type="entry name" value="THIOL:DISULFIDE INTERCHANGE PROTEIN DSBE"/>
    <property type="match status" value="1"/>
</dbReference>
<evidence type="ECO:0000313" key="3">
    <source>
        <dbReference type="EMBL" id="MFC7297350.1"/>
    </source>
</evidence>
<dbReference type="SUPFAM" id="SSF52833">
    <property type="entry name" value="Thioredoxin-like"/>
    <property type="match status" value="1"/>
</dbReference>
<dbReference type="InterPro" id="IPR036249">
    <property type="entry name" value="Thioredoxin-like_sf"/>
</dbReference>
<feature type="transmembrane region" description="Helical" evidence="1">
    <location>
        <begin position="48"/>
        <end position="64"/>
    </location>
</feature>
<dbReference type="InterPro" id="IPR001640">
    <property type="entry name" value="Lgt"/>
</dbReference>
<dbReference type="CDD" id="cd02966">
    <property type="entry name" value="TlpA_like_family"/>
    <property type="match status" value="1"/>
</dbReference>
<evidence type="ECO:0000313" key="4">
    <source>
        <dbReference type="Proteomes" id="UP001596379"/>
    </source>
</evidence>
<keyword evidence="1" id="KW-1133">Transmembrane helix</keyword>
<dbReference type="PANTHER" id="PTHR42852:SF18">
    <property type="entry name" value="CHROMOSOME UNDETERMINED SCAFFOLD_47, WHOLE GENOME SHOTGUN SEQUENCE"/>
    <property type="match status" value="1"/>
</dbReference>
<feature type="domain" description="Thioredoxin" evidence="2">
    <location>
        <begin position="120"/>
        <end position="276"/>
    </location>
</feature>
<dbReference type="InterPro" id="IPR013740">
    <property type="entry name" value="Redoxin"/>
</dbReference>
<gene>
    <name evidence="3" type="ORF">ACFQO0_02745</name>
</gene>
<name>A0ABW2J2X3_9BURK</name>
<dbReference type="Pfam" id="PF01790">
    <property type="entry name" value="LGT"/>
    <property type="match status" value="1"/>
</dbReference>
<feature type="transmembrane region" description="Helical" evidence="1">
    <location>
        <begin position="109"/>
        <end position="129"/>
    </location>
</feature>
<proteinExistence type="predicted"/>
<accession>A0ABW2J2X3</accession>
<sequence length="276" mass="30291">MHSIQIGSFTLPGTLIVFAVSMTIALLIGRKIAGKLATVFEKKFWQTFWIGLIAARIGFVLKYWESYFAAPLDIIDIRDGGWHAFAGFGVACLYALMQIAKLHAIKKPMAAALVASLSLFLLGSFLLSMPVEKDVQLTATPVLTLQGGATSLKAFAGKPTVVNVWASWCPPCIREMPVLSKAQQQYPDIHFVFLNQGEAAETVQKFLSARNLTLENVLLDPQGAIAKQYDARGLPTTLFFDATGRLIDKRIGELSHATLMDRLSTIPLSSTDNFRQ</sequence>
<dbReference type="InterPro" id="IPR013766">
    <property type="entry name" value="Thioredoxin_domain"/>
</dbReference>
<dbReference type="Pfam" id="PF08534">
    <property type="entry name" value="Redoxin"/>
    <property type="match status" value="1"/>
</dbReference>
<dbReference type="GO" id="GO:0016757">
    <property type="term" value="F:glycosyltransferase activity"/>
    <property type="evidence" value="ECO:0007669"/>
    <property type="project" value="UniProtKB-KW"/>
</dbReference>
<dbReference type="RefSeq" id="WP_382232512.1">
    <property type="nucleotide sequence ID" value="NZ_JBHTCC010000001.1"/>
</dbReference>
<dbReference type="EMBL" id="JBHTCC010000001">
    <property type="protein sequence ID" value="MFC7297350.1"/>
    <property type="molecule type" value="Genomic_DNA"/>
</dbReference>
<evidence type="ECO:0000259" key="2">
    <source>
        <dbReference type="PROSITE" id="PS51352"/>
    </source>
</evidence>
<protein>
    <submittedName>
        <fullName evidence="3">Prolipoprotein diacylglyceryl transferase family protein</fullName>
        <ecNumber evidence="3">2.4.99.-</ecNumber>
    </submittedName>
</protein>
<keyword evidence="1" id="KW-0472">Membrane</keyword>
<evidence type="ECO:0000256" key="1">
    <source>
        <dbReference type="SAM" id="Phobius"/>
    </source>
</evidence>
<dbReference type="Gene3D" id="3.40.30.10">
    <property type="entry name" value="Glutaredoxin"/>
    <property type="match status" value="1"/>
</dbReference>
<dbReference type="InterPro" id="IPR050553">
    <property type="entry name" value="Thioredoxin_ResA/DsbE_sf"/>
</dbReference>
<dbReference type="EC" id="2.4.99.-" evidence="3"/>
<feature type="transmembrane region" description="Helical" evidence="1">
    <location>
        <begin position="80"/>
        <end position="97"/>
    </location>
</feature>
<keyword evidence="3" id="KW-0808">Transferase</keyword>
<dbReference type="PROSITE" id="PS51352">
    <property type="entry name" value="THIOREDOXIN_2"/>
    <property type="match status" value="1"/>
</dbReference>
<feature type="transmembrane region" description="Helical" evidence="1">
    <location>
        <begin position="6"/>
        <end position="28"/>
    </location>
</feature>
<dbReference type="Proteomes" id="UP001596379">
    <property type="component" value="Unassembled WGS sequence"/>
</dbReference>
<organism evidence="3 4">
    <name type="scientific">Herminiimonas aquatilis</name>
    <dbReference type="NCBI Taxonomy" id="345342"/>
    <lineage>
        <taxon>Bacteria</taxon>
        <taxon>Pseudomonadati</taxon>
        <taxon>Pseudomonadota</taxon>
        <taxon>Betaproteobacteria</taxon>
        <taxon>Burkholderiales</taxon>
        <taxon>Oxalobacteraceae</taxon>
        <taxon>Herminiimonas</taxon>
    </lineage>
</organism>
<comment type="caution">
    <text evidence="3">The sequence shown here is derived from an EMBL/GenBank/DDBJ whole genome shotgun (WGS) entry which is preliminary data.</text>
</comment>
<reference evidence="4" key="1">
    <citation type="journal article" date="2019" name="Int. J. Syst. Evol. Microbiol.">
        <title>The Global Catalogue of Microorganisms (GCM) 10K type strain sequencing project: providing services to taxonomists for standard genome sequencing and annotation.</title>
        <authorList>
            <consortium name="The Broad Institute Genomics Platform"/>
            <consortium name="The Broad Institute Genome Sequencing Center for Infectious Disease"/>
            <person name="Wu L."/>
            <person name="Ma J."/>
        </authorList>
    </citation>
    <scope>NUCLEOTIDE SEQUENCE [LARGE SCALE GENOMIC DNA]</scope>
    <source>
        <strain evidence="4">CCUG 36956</strain>
    </source>
</reference>